<reference evidence="2" key="1">
    <citation type="submission" date="2021-02" db="EMBL/GenBank/DDBJ databases">
        <authorList>
            <person name="Nowell W R."/>
        </authorList>
    </citation>
    <scope>NUCLEOTIDE SEQUENCE</scope>
</reference>
<evidence type="ECO:0000313" key="3">
    <source>
        <dbReference type="Proteomes" id="UP000681720"/>
    </source>
</evidence>
<evidence type="ECO:0000259" key="1">
    <source>
        <dbReference type="Pfam" id="PF04802"/>
    </source>
</evidence>
<dbReference type="Proteomes" id="UP000681720">
    <property type="component" value="Unassembled WGS sequence"/>
</dbReference>
<dbReference type="EMBL" id="CAJOBJ010178890">
    <property type="protein sequence ID" value="CAF4910662.1"/>
    <property type="molecule type" value="Genomic_DNA"/>
</dbReference>
<organism evidence="2 3">
    <name type="scientific">Rotaria magnacalcarata</name>
    <dbReference type="NCBI Taxonomy" id="392030"/>
    <lineage>
        <taxon>Eukaryota</taxon>
        <taxon>Metazoa</taxon>
        <taxon>Spiralia</taxon>
        <taxon>Gnathifera</taxon>
        <taxon>Rotifera</taxon>
        <taxon>Eurotatoria</taxon>
        <taxon>Bdelloidea</taxon>
        <taxon>Philodinida</taxon>
        <taxon>Philodinidae</taxon>
        <taxon>Rotaria</taxon>
    </lineage>
</organism>
<dbReference type="InterPro" id="IPR006887">
    <property type="entry name" value="P4R3-like_central_dom"/>
</dbReference>
<sequence length="57" mass="7021">LFAALKDDNLLDEKRKDLMLFLKEFCVFSQTLQQQNRDNFFQVRIQLMRLHRQNYSL</sequence>
<protein>
    <recommendedName>
        <fullName evidence="1">Serine/threonine-protein phosphatase 4 regulatory subunit 3-like central domain-containing protein</fullName>
    </recommendedName>
</protein>
<accession>A0A8S3CG07</accession>
<evidence type="ECO:0000313" key="2">
    <source>
        <dbReference type="EMBL" id="CAF4910662.1"/>
    </source>
</evidence>
<feature type="non-terminal residue" evidence="2">
    <location>
        <position position="1"/>
    </location>
</feature>
<proteinExistence type="predicted"/>
<gene>
    <name evidence="2" type="ORF">GIL414_LOCUS52307</name>
</gene>
<name>A0A8S3CG07_9BILA</name>
<feature type="domain" description="Serine/threonine-protein phosphatase 4 regulatory subunit 3-like central" evidence="1">
    <location>
        <begin position="1"/>
        <end position="43"/>
    </location>
</feature>
<dbReference type="Pfam" id="PF04802">
    <property type="entry name" value="PP4R3"/>
    <property type="match status" value="1"/>
</dbReference>
<comment type="caution">
    <text evidence="2">The sequence shown here is derived from an EMBL/GenBank/DDBJ whole genome shotgun (WGS) entry which is preliminary data.</text>
</comment>
<dbReference type="AlphaFoldDB" id="A0A8S3CG07"/>